<organism evidence="3 4">
    <name type="scientific">Sphingobacterium multivorum</name>
    <dbReference type="NCBI Taxonomy" id="28454"/>
    <lineage>
        <taxon>Bacteria</taxon>
        <taxon>Pseudomonadati</taxon>
        <taxon>Bacteroidota</taxon>
        <taxon>Sphingobacteriia</taxon>
        <taxon>Sphingobacteriales</taxon>
        <taxon>Sphingobacteriaceae</taxon>
        <taxon>Sphingobacterium</taxon>
    </lineage>
</organism>
<dbReference type="InterPro" id="IPR037066">
    <property type="entry name" value="Plug_dom_sf"/>
</dbReference>
<dbReference type="PROSITE" id="PS52016">
    <property type="entry name" value="TONB_DEPENDENT_REC_3"/>
    <property type="match status" value="1"/>
</dbReference>
<dbReference type="EMBL" id="CABWMV010000007">
    <property type="protein sequence ID" value="VXC71150.1"/>
    <property type="molecule type" value="Genomic_DNA"/>
</dbReference>
<evidence type="ECO:0000259" key="2">
    <source>
        <dbReference type="Pfam" id="PF07715"/>
    </source>
</evidence>
<dbReference type="Gene3D" id="2.60.40.1120">
    <property type="entry name" value="Carboxypeptidase-like, regulatory domain"/>
    <property type="match status" value="1"/>
</dbReference>
<dbReference type="Proteomes" id="UP000432350">
    <property type="component" value="Unassembled WGS sequence"/>
</dbReference>
<keyword evidence="1" id="KW-0812">Transmembrane</keyword>
<feature type="domain" description="TonB-dependent receptor plug" evidence="2">
    <location>
        <begin position="194"/>
        <end position="298"/>
    </location>
</feature>
<dbReference type="InterPro" id="IPR039426">
    <property type="entry name" value="TonB-dep_rcpt-like"/>
</dbReference>
<keyword evidence="3" id="KW-0675">Receptor</keyword>
<keyword evidence="1" id="KW-0472">Membrane</keyword>
<keyword evidence="1" id="KW-0998">Cell outer membrane</keyword>
<dbReference type="NCBIfam" id="TIGR04056">
    <property type="entry name" value="OMP_RagA_SusC"/>
    <property type="match status" value="1"/>
</dbReference>
<reference evidence="3 4" key="1">
    <citation type="submission" date="2019-10" db="EMBL/GenBank/DDBJ databases">
        <authorList>
            <person name="Karimi E."/>
        </authorList>
    </citation>
    <scope>NUCLEOTIDE SEQUENCE [LARGE SCALE GENOMIC DNA]</scope>
    <source>
        <strain evidence="3">Sphingobacterium sp. 8BC</strain>
    </source>
</reference>
<sequence>MVHVHASSFGQQVTLDIKNGRLVDVLDEIQKQTGYEFLYNNSLINKQKRVTIKANHKNFKEVLQEFLSERNLTYELNLNTVLIMAKVGSPQVASSTAVFLQRRRITGVVSDTKGAPLESVTVSVKGTTIGTKTDAQGQFALEIEDQHKVLQFSLVGFQSFERNISASNQLKITLEPAVSDLEEAVVVAYGKQRKISVVGAISSVSPQQLKTPVAKISSALAGQMAGVVTVQGSGEPGSATSFWIRGVSSFAGGTGPLVLVDGIERPMDLVDPEDVESFSVLKDATATAVYGVRGANGIVIITTKRGKKSVKPSINALVERGILEPVVLPKLANAAQWLDYYNDINFEASGKAPLTQEEINKYVNKVDPDVYPNVDWMQEIFKKRTSNERLNVNVTGGGDFIKYYVSFLYEREWDLSASKNIEL</sequence>
<protein>
    <submittedName>
        <fullName evidence="3">Outer membrane receptor for ferrienterochelin and colicins</fullName>
    </submittedName>
</protein>
<evidence type="ECO:0000313" key="4">
    <source>
        <dbReference type="Proteomes" id="UP000432350"/>
    </source>
</evidence>
<dbReference type="InterPro" id="IPR008969">
    <property type="entry name" value="CarboxyPept-like_regulatory"/>
</dbReference>
<dbReference type="InterPro" id="IPR012910">
    <property type="entry name" value="Plug_dom"/>
</dbReference>
<dbReference type="Gene3D" id="3.55.50.30">
    <property type="match status" value="1"/>
</dbReference>
<dbReference type="AlphaFoldDB" id="A0A654AWG2"/>
<dbReference type="SUPFAM" id="SSF49464">
    <property type="entry name" value="Carboxypeptidase regulatory domain-like"/>
    <property type="match status" value="1"/>
</dbReference>
<dbReference type="SUPFAM" id="SSF56935">
    <property type="entry name" value="Porins"/>
    <property type="match status" value="1"/>
</dbReference>
<accession>A0A654AWG2</accession>
<proteinExistence type="inferred from homology"/>
<dbReference type="NCBIfam" id="TIGR04057">
    <property type="entry name" value="SusC_RagA_signa"/>
    <property type="match status" value="1"/>
</dbReference>
<dbReference type="InterPro" id="IPR023997">
    <property type="entry name" value="TonB-dep_OMP_SusC/RagA_CS"/>
</dbReference>
<dbReference type="InterPro" id="IPR023996">
    <property type="entry name" value="TonB-dep_OMP_SusC/RagA"/>
</dbReference>
<dbReference type="Pfam" id="PF13715">
    <property type="entry name" value="CarbopepD_reg_2"/>
    <property type="match status" value="1"/>
</dbReference>
<dbReference type="Gene3D" id="2.170.130.10">
    <property type="entry name" value="TonB-dependent receptor, plug domain"/>
    <property type="match status" value="1"/>
</dbReference>
<dbReference type="GO" id="GO:0009279">
    <property type="term" value="C:cell outer membrane"/>
    <property type="evidence" value="ECO:0007669"/>
    <property type="project" value="UniProtKB-SubCell"/>
</dbReference>
<comment type="subcellular location">
    <subcellularLocation>
        <location evidence="1">Cell outer membrane</location>
        <topology evidence="1">Multi-pass membrane protein</topology>
    </subcellularLocation>
</comment>
<evidence type="ECO:0000256" key="1">
    <source>
        <dbReference type="PROSITE-ProRule" id="PRU01360"/>
    </source>
</evidence>
<dbReference type="FunFam" id="2.170.130.10:FF:000003">
    <property type="entry name" value="SusC/RagA family TonB-linked outer membrane protein"/>
    <property type="match status" value="1"/>
</dbReference>
<name>A0A654AWG2_SPHMU</name>
<evidence type="ECO:0000313" key="3">
    <source>
        <dbReference type="EMBL" id="VXC71150.1"/>
    </source>
</evidence>
<comment type="similarity">
    <text evidence="1">Belongs to the TonB-dependent receptor family.</text>
</comment>
<dbReference type="Pfam" id="PF07715">
    <property type="entry name" value="Plug"/>
    <property type="match status" value="1"/>
</dbReference>
<gene>
    <name evidence="3" type="ORF">SPHINGO8BC_150603</name>
</gene>
<keyword evidence="1" id="KW-0813">Transport</keyword>
<keyword evidence="1" id="KW-1134">Transmembrane beta strand</keyword>